<feature type="compositionally biased region" description="Polar residues" evidence="1">
    <location>
        <begin position="12"/>
        <end position="27"/>
    </location>
</feature>
<organism evidence="2">
    <name type="scientific">Racomitrium varium deltapartitivirus</name>
    <dbReference type="NCBI Taxonomy" id="2933094"/>
    <lineage>
        <taxon>Viruses</taxon>
        <taxon>Riboviria</taxon>
        <taxon>Orthornavirae</taxon>
        <taxon>Pisuviricota</taxon>
        <taxon>Duplopiviricetes</taxon>
        <taxon>Durnavirales</taxon>
        <taxon>Partitiviridae</taxon>
        <taxon>Deltapartitivirus</taxon>
    </lineage>
</organism>
<dbReference type="GO" id="GO:0019028">
    <property type="term" value="C:viral capsid"/>
    <property type="evidence" value="ECO:0007669"/>
    <property type="project" value="UniProtKB-KW"/>
</dbReference>
<feature type="region of interest" description="Disordered" evidence="1">
    <location>
        <begin position="1"/>
        <end position="77"/>
    </location>
</feature>
<dbReference type="EMBL" id="OX380394">
    <property type="protein sequence ID" value="CAI5383881.1"/>
    <property type="molecule type" value="Genomic_RNA"/>
</dbReference>
<sequence>MTNDKGKEIIEATTSRHQSNRSEVSGNSPPPKRPRTDPSGPDTIPDAKALVPYNADPPTRPAHRPPAARDPRPAPKVDHVESAPAELIESLKASRRLGHMLKLTQVFQSFTSVNIAHGYLCQSLAATFADAFESALLAKHHRRTYEVIQLKEEALRVLPDVIGRALYMRLYYLCKATGHNVAPFTTRPTFSNQTLLPAPIARAISCIGTFRPVGVATDIMYLPTYSQDPGHSGGTQAVSLLPRYLALEAEFRELQFHLAKTETKNREGTSWYLLAREEQVLGTRVFDIIARFPAQAGNITSTDAIMHSYTIRPNARDEYPLSLLDNRVGRDYGTILRDIRPHEPAVFMEADLGSPSEFYLMGVINT</sequence>
<evidence type="ECO:0000313" key="2">
    <source>
        <dbReference type="EMBL" id="CAI5383881.1"/>
    </source>
</evidence>
<proteinExistence type="predicted"/>
<evidence type="ECO:0000256" key="1">
    <source>
        <dbReference type="SAM" id="MobiDB-lite"/>
    </source>
</evidence>
<reference evidence="2" key="1">
    <citation type="submission" date="2022-11" db="EMBL/GenBank/DDBJ databases">
        <authorList>
            <person name="Mifsud CO J."/>
            <person name="Holmes C E."/>
            <person name="Gallagher V R."/>
            <person name="Geoghegan L J."/>
        </authorList>
    </citation>
    <scope>NUCLEOTIDE SEQUENCE</scope>
</reference>
<name>A0A9C7LLX5_9VIRU</name>
<feature type="compositionally biased region" description="Basic and acidic residues" evidence="1">
    <location>
        <begin position="1"/>
        <end position="10"/>
    </location>
</feature>
<accession>A0A9C7LLX5</accession>
<keyword evidence="2" id="KW-0946">Virion</keyword>
<gene>
    <name evidence="2" type="primary">putative coat protein</name>
</gene>
<protein>
    <submittedName>
        <fullName evidence="2">Coat protein</fullName>
    </submittedName>
</protein>
<feature type="compositionally biased region" description="Basic and acidic residues" evidence="1">
    <location>
        <begin position="67"/>
        <end position="77"/>
    </location>
</feature>
<keyword evidence="2" id="KW-0167">Capsid protein</keyword>